<organism evidence="9 10">
    <name type="scientific">Candidatus Syntrophocurvum alkaliphilum</name>
    <dbReference type="NCBI Taxonomy" id="2293317"/>
    <lineage>
        <taxon>Bacteria</taxon>
        <taxon>Bacillati</taxon>
        <taxon>Bacillota</taxon>
        <taxon>Clostridia</taxon>
        <taxon>Eubacteriales</taxon>
        <taxon>Syntrophomonadaceae</taxon>
        <taxon>Candidatus Syntrophocurvum</taxon>
    </lineage>
</organism>
<proteinExistence type="inferred from homology"/>
<feature type="transmembrane region" description="Helical" evidence="8">
    <location>
        <begin position="402"/>
        <end position="431"/>
    </location>
</feature>
<evidence type="ECO:0000256" key="6">
    <source>
        <dbReference type="ARBA" id="ARBA00022989"/>
    </source>
</evidence>
<protein>
    <submittedName>
        <fullName evidence="9">Glycine betaine transporter OpuD</fullName>
    </submittedName>
</protein>
<evidence type="ECO:0000256" key="1">
    <source>
        <dbReference type="ARBA" id="ARBA00004651"/>
    </source>
</evidence>
<name>A0A6I6D943_9FIRM</name>
<dbReference type="Pfam" id="PF02028">
    <property type="entry name" value="BCCT"/>
    <property type="match status" value="1"/>
</dbReference>
<feature type="transmembrane region" description="Helical" evidence="8">
    <location>
        <begin position="88"/>
        <end position="109"/>
    </location>
</feature>
<dbReference type="AlphaFoldDB" id="A0A6I6D943"/>
<dbReference type="GO" id="GO:0022857">
    <property type="term" value="F:transmembrane transporter activity"/>
    <property type="evidence" value="ECO:0007669"/>
    <property type="project" value="InterPro"/>
</dbReference>
<dbReference type="InterPro" id="IPR000060">
    <property type="entry name" value="BCCT_transptr"/>
</dbReference>
<keyword evidence="4" id="KW-1003">Cell membrane</keyword>
<dbReference type="PROSITE" id="PS01303">
    <property type="entry name" value="BCCT"/>
    <property type="match status" value="1"/>
</dbReference>
<sequence length="500" mass="55948">MDVINMFKNIVFRTSLFIILLIAAIGIYNPILLEEISTTIYTYIIEWFGWTYQLIVFLFLIFCIGLAFSKYGNVKLGKDHEKAQYSYFAWLSMLFAAGMGIGLIFWGVAEPLSHFMNPPDHIPNTSGDAAAFAMRYSFFHWGLQAWAIYIVMSLSLAYFTFRRDMPPLISSTFYPLLGDKIYGYPGHLINVLAIFATVFGVATSLGLGALQINSGLSMLYGIPDSIQFTIIIIGVLTILFLISGVIGLDKGMQIISKFNMLLALLLLLFIVIIGPTTYIFNVFISTLGEYTNRLLEMSLQTFPFQGYDWTQAWTMFYWAWWIAWSPFVGLFIARISRGRTIKEFILGALFVPTLITFIWFSVFGGTALNLELNKGIAIANAATNEASTALFIMFQQFPFSEILSIIAVILLVLFFITSADAATFVLGIMSSNGDMHPRPIKKLVWGLTQSILAAVLLISGGLVALQQMSIAAALPFSLIMVLMCYNLLVALYEEKNNPYL</sequence>
<reference evidence="10" key="1">
    <citation type="journal article" date="2019" name="Microbiology">
        <title>Complete Genome Sequence of an Uncultured Bacterium of the Candidate Phylum Bipolaricaulota.</title>
        <authorList>
            <person name="Kadnikov V.V."/>
            <person name="Mardanov A.V."/>
            <person name="Beletsky A.V."/>
            <person name="Frank Y.A."/>
            <person name="Karnachuk O.V."/>
            <person name="Ravin N.V."/>
        </authorList>
    </citation>
    <scope>NUCLEOTIDE SEQUENCE [LARGE SCALE GENOMIC DNA]</scope>
</reference>
<accession>A0A6I6D943</accession>
<evidence type="ECO:0000256" key="3">
    <source>
        <dbReference type="ARBA" id="ARBA00022448"/>
    </source>
</evidence>
<feature type="transmembrane region" description="Helical" evidence="8">
    <location>
        <begin position="260"/>
        <end position="284"/>
    </location>
</feature>
<dbReference type="EMBL" id="CP046457">
    <property type="protein sequence ID" value="QGT99375.1"/>
    <property type="molecule type" value="Genomic_DNA"/>
</dbReference>
<evidence type="ECO:0000256" key="4">
    <source>
        <dbReference type="ARBA" id="ARBA00022475"/>
    </source>
</evidence>
<keyword evidence="5 8" id="KW-0812">Transmembrane</keyword>
<evidence type="ECO:0000313" key="10">
    <source>
        <dbReference type="Proteomes" id="UP000426444"/>
    </source>
</evidence>
<dbReference type="Proteomes" id="UP000426444">
    <property type="component" value="Chromosome"/>
</dbReference>
<comment type="similarity">
    <text evidence="2">Belongs to the BCCT transporter (TC 2.A.15) family.</text>
</comment>
<dbReference type="GO" id="GO:0005886">
    <property type="term" value="C:plasma membrane"/>
    <property type="evidence" value="ECO:0007669"/>
    <property type="project" value="UniProtKB-SubCell"/>
</dbReference>
<evidence type="ECO:0000256" key="8">
    <source>
        <dbReference type="SAM" id="Phobius"/>
    </source>
</evidence>
<feature type="transmembrane region" description="Helical" evidence="8">
    <location>
        <begin position="12"/>
        <end position="31"/>
    </location>
</feature>
<evidence type="ECO:0000256" key="2">
    <source>
        <dbReference type="ARBA" id="ARBA00005658"/>
    </source>
</evidence>
<feature type="transmembrane region" description="Helical" evidence="8">
    <location>
        <begin position="470"/>
        <end position="492"/>
    </location>
</feature>
<dbReference type="KEGG" id="salq:SYNTR_0782"/>
<feature type="transmembrane region" description="Helical" evidence="8">
    <location>
        <begin position="226"/>
        <end position="248"/>
    </location>
</feature>
<keyword evidence="10" id="KW-1185">Reference proteome</keyword>
<dbReference type="PANTHER" id="PTHR30047">
    <property type="entry name" value="HIGH-AFFINITY CHOLINE TRANSPORT PROTEIN-RELATED"/>
    <property type="match status" value="1"/>
</dbReference>
<feature type="transmembrane region" description="Helical" evidence="8">
    <location>
        <begin position="344"/>
        <end position="363"/>
    </location>
</feature>
<keyword evidence="6 8" id="KW-1133">Transmembrane helix</keyword>
<feature type="transmembrane region" description="Helical" evidence="8">
    <location>
        <begin position="51"/>
        <end position="68"/>
    </location>
</feature>
<dbReference type="InterPro" id="IPR018093">
    <property type="entry name" value="BCCT_CS"/>
</dbReference>
<evidence type="ECO:0000313" key="9">
    <source>
        <dbReference type="EMBL" id="QGT99375.1"/>
    </source>
</evidence>
<dbReference type="NCBIfam" id="TIGR00842">
    <property type="entry name" value="bcct"/>
    <property type="match status" value="1"/>
</dbReference>
<keyword evidence="3" id="KW-0813">Transport</keyword>
<evidence type="ECO:0000256" key="5">
    <source>
        <dbReference type="ARBA" id="ARBA00022692"/>
    </source>
</evidence>
<comment type="subcellular location">
    <subcellularLocation>
        <location evidence="1">Cell membrane</location>
        <topology evidence="1">Multi-pass membrane protein</topology>
    </subcellularLocation>
</comment>
<feature type="transmembrane region" description="Helical" evidence="8">
    <location>
        <begin position="315"/>
        <end position="332"/>
    </location>
</feature>
<feature type="transmembrane region" description="Helical" evidence="8">
    <location>
        <begin position="182"/>
        <end position="206"/>
    </location>
</feature>
<feature type="transmembrane region" description="Helical" evidence="8">
    <location>
        <begin position="443"/>
        <end position="464"/>
    </location>
</feature>
<gene>
    <name evidence="9" type="ORF">SYNTR_0782</name>
</gene>
<dbReference type="PANTHER" id="PTHR30047:SF7">
    <property type="entry name" value="HIGH-AFFINITY CHOLINE TRANSPORT PROTEIN"/>
    <property type="match status" value="1"/>
</dbReference>
<feature type="transmembrane region" description="Helical" evidence="8">
    <location>
        <begin position="143"/>
        <end position="161"/>
    </location>
</feature>
<evidence type="ECO:0000256" key="7">
    <source>
        <dbReference type="ARBA" id="ARBA00023136"/>
    </source>
</evidence>
<keyword evidence="7 8" id="KW-0472">Membrane</keyword>